<name>A0A1H5S700_9VIBR</name>
<evidence type="ECO:0000313" key="2">
    <source>
        <dbReference type="Proteomes" id="UP000236721"/>
    </source>
</evidence>
<sequence length="49" mass="5593">MDIVVMLTNGHFGVLEDCDHLNLEGEMVECWVEENDGFELKTALVERVL</sequence>
<dbReference type="AlphaFoldDB" id="A0A1H5S700"/>
<proteinExistence type="predicted"/>
<keyword evidence="2" id="KW-1185">Reference proteome</keyword>
<dbReference type="Proteomes" id="UP000236721">
    <property type="component" value="Unassembled WGS sequence"/>
</dbReference>
<gene>
    <name evidence="1" type="ORF">SAMN04488244_101267</name>
</gene>
<accession>A0A1H5S700</accession>
<dbReference type="EMBL" id="FNVG01000001">
    <property type="protein sequence ID" value="SEF46412.1"/>
    <property type="molecule type" value="Genomic_DNA"/>
</dbReference>
<evidence type="ECO:0000313" key="1">
    <source>
        <dbReference type="EMBL" id="SEF46412.1"/>
    </source>
</evidence>
<dbReference type="RefSeq" id="WP_167390946.1">
    <property type="nucleotide sequence ID" value="NZ_FNVG01000001.1"/>
</dbReference>
<protein>
    <submittedName>
        <fullName evidence="1">Uncharacterized protein</fullName>
    </submittedName>
</protein>
<organism evidence="1 2">
    <name type="scientific">Vibrio hangzhouensis</name>
    <dbReference type="NCBI Taxonomy" id="462991"/>
    <lineage>
        <taxon>Bacteria</taxon>
        <taxon>Pseudomonadati</taxon>
        <taxon>Pseudomonadota</taxon>
        <taxon>Gammaproteobacteria</taxon>
        <taxon>Vibrionales</taxon>
        <taxon>Vibrionaceae</taxon>
        <taxon>Vibrio</taxon>
    </lineage>
</organism>
<reference evidence="2" key="1">
    <citation type="submission" date="2016-10" db="EMBL/GenBank/DDBJ databases">
        <authorList>
            <person name="Varghese N."/>
            <person name="Submissions S."/>
        </authorList>
    </citation>
    <scope>NUCLEOTIDE SEQUENCE [LARGE SCALE GENOMIC DNA]</scope>
    <source>
        <strain evidence="2">CGMCC 1.7062</strain>
    </source>
</reference>